<dbReference type="AlphaFoldDB" id="A0A167PXS4"/>
<evidence type="ECO:0000313" key="2">
    <source>
        <dbReference type="EMBL" id="OAD78736.1"/>
    </source>
</evidence>
<gene>
    <name evidence="2" type="ORF">PHYBLDRAFT_179674</name>
</gene>
<feature type="compositionally biased region" description="Polar residues" evidence="1">
    <location>
        <begin position="60"/>
        <end position="80"/>
    </location>
</feature>
<proteinExistence type="predicted"/>
<dbReference type="VEuPathDB" id="FungiDB:PHYBLDRAFT_179674"/>
<name>A0A167PXS4_PHYB8</name>
<keyword evidence="3" id="KW-1185">Reference proteome</keyword>
<dbReference type="InParanoid" id="A0A167PXS4"/>
<organism evidence="2 3">
    <name type="scientific">Phycomyces blakesleeanus (strain ATCC 8743b / DSM 1359 / FGSC 10004 / NBRC 33097 / NRRL 1555)</name>
    <dbReference type="NCBI Taxonomy" id="763407"/>
    <lineage>
        <taxon>Eukaryota</taxon>
        <taxon>Fungi</taxon>
        <taxon>Fungi incertae sedis</taxon>
        <taxon>Mucoromycota</taxon>
        <taxon>Mucoromycotina</taxon>
        <taxon>Mucoromycetes</taxon>
        <taxon>Mucorales</taxon>
        <taxon>Phycomycetaceae</taxon>
        <taxon>Phycomyces</taxon>
    </lineage>
</organism>
<accession>A0A167PXS4</accession>
<dbReference type="GeneID" id="28999096"/>
<reference evidence="3" key="1">
    <citation type="submission" date="2015-06" db="EMBL/GenBank/DDBJ databases">
        <title>Expansion of signal transduction pathways in fungi by whole-genome duplication.</title>
        <authorList>
            <consortium name="DOE Joint Genome Institute"/>
            <person name="Corrochano L.M."/>
            <person name="Kuo A."/>
            <person name="Marcet-Houben M."/>
            <person name="Polaino S."/>
            <person name="Salamov A."/>
            <person name="Villalobos J.M."/>
            <person name="Alvarez M.I."/>
            <person name="Avalos J."/>
            <person name="Benito E.P."/>
            <person name="Benoit I."/>
            <person name="Burger G."/>
            <person name="Camino L.P."/>
            <person name="Canovas D."/>
            <person name="Cerda-Olmedo E."/>
            <person name="Cheng J.-F."/>
            <person name="Dominguez A."/>
            <person name="Elias M."/>
            <person name="Eslava A.P."/>
            <person name="Glaser F."/>
            <person name="Grimwood J."/>
            <person name="Gutierrez G."/>
            <person name="Heitman J."/>
            <person name="Henrissat B."/>
            <person name="Iturriaga E.A."/>
            <person name="Lang B.F."/>
            <person name="Lavin J.L."/>
            <person name="Lee S."/>
            <person name="Li W."/>
            <person name="Lindquist E."/>
            <person name="Lopez-Garcia S."/>
            <person name="Luque E.M."/>
            <person name="Marcos A.T."/>
            <person name="Martin J."/>
            <person name="McCluskey K."/>
            <person name="Medina H.R."/>
            <person name="Miralles-Duran A."/>
            <person name="Miyazaki A."/>
            <person name="Munoz-Torres E."/>
            <person name="Oguiza J.A."/>
            <person name="Ohm R."/>
            <person name="Olmedo M."/>
            <person name="Orejas M."/>
            <person name="Ortiz-Castellanos L."/>
            <person name="Pisabarro A.G."/>
            <person name="Rodriguez-Romero J."/>
            <person name="Ruiz-Herrera J."/>
            <person name="Ruiz-Vazquez R."/>
            <person name="Sanz C."/>
            <person name="Schackwitz W."/>
            <person name="Schmutz J."/>
            <person name="Shahriari M."/>
            <person name="Shelest E."/>
            <person name="Silva-Franco F."/>
            <person name="Soanes D."/>
            <person name="Syed K."/>
            <person name="Tagua V.G."/>
            <person name="Talbot N.J."/>
            <person name="Thon M."/>
            <person name="De vries R.P."/>
            <person name="Wiebenga A."/>
            <person name="Yadav J.S."/>
            <person name="Braun E.L."/>
            <person name="Baker S."/>
            <person name="Garre V."/>
            <person name="Horwitz B."/>
            <person name="Torres-Martinez S."/>
            <person name="Idnurm A."/>
            <person name="Herrera-Estrella A."/>
            <person name="Gabaldon T."/>
            <person name="Grigoriev I.V."/>
        </authorList>
    </citation>
    <scope>NUCLEOTIDE SEQUENCE [LARGE SCALE GENOMIC DNA]</scope>
    <source>
        <strain evidence="3">NRRL 1555(-)</strain>
    </source>
</reference>
<dbReference type="Proteomes" id="UP000077315">
    <property type="component" value="Unassembled WGS sequence"/>
</dbReference>
<sequence>MPNESAQPTRRRAWWWKKSNKPAEEISDTELEGEQPMLILLASQDAASSLQAHRPRSERSSAMSVVESTASIWSKPWVSQTHEEGQLDRPLVASVSEPTLPQQRSSGSSVWPGKLKAGFGRLVGRSQSDDKETKDPSQDIL</sequence>
<evidence type="ECO:0000313" key="3">
    <source>
        <dbReference type="Proteomes" id="UP000077315"/>
    </source>
</evidence>
<feature type="compositionally biased region" description="Polar residues" evidence="1">
    <location>
        <begin position="96"/>
        <end position="109"/>
    </location>
</feature>
<dbReference type="RefSeq" id="XP_018296776.1">
    <property type="nucleotide sequence ID" value="XM_018438190.1"/>
</dbReference>
<dbReference type="EMBL" id="KV440973">
    <property type="protein sequence ID" value="OAD78736.1"/>
    <property type="molecule type" value="Genomic_DNA"/>
</dbReference>
<protein>
    <submittedName>
        <fullName evidence="2">Uncharacterized protein</fullName>
    </submittedName>
</protein>
<evidence type="ECO:0000256" key="1">
    <source>
        <dbReference type="SAM" id="MobiDB-lite"/>
    </source>
</evidence>
<feature type="compositionally biased region" description="Basic and acidic residues" evidence="1">
    <location>
        <begin position="127"/>
        <end position="141"/>
    </location>
</feature>
<feature type="region of interest" description="Disordered" evidence="1">
    <location>
        <begin position="45"/>
        <end position="141"/>
    </location>
</feature>